<name>A0A9D2BGE7_9BACT</name>
<sequence length="136" mass="15225">MKDKDIDQLIDEALKEDLTLPKGLSERLEQAIDLAARQETNEREKGKKNLNVRSYWLYAISSVAAALIATLFLIFDEPARPTHLTDTYNDPHEAAIAAQHALALISSNLNKGLQKADEAQKGFQNAQQIIKKQLDK</sequence>
<proteinExistence type="predicted"/>
<feature type="transmembrane region" description="Helical" evidence="1">
    <location>
        <begin position="55"/>
        <end position="75"/>
    </location>
</feature>
<evidence type="ECO:0000256" key="1">
    <source>
        <dbReference type="SAM" id="Phobius"/>
    </source>
</evidence>
<keyword evidence="1" id="KW-0812">Transmembrane</keyword>
<dbReference type="AlphaFoldDB" id="A0A9D2BGE7"/>
<dbReference type="EMBL" id="DXEL01000042">
    <property type="protein sequence ID" value="HIX74502.1"/>
    <property type="molecule type" value="Genomic_DNA"/>
</dbReference>
<evidence type="ECO:0000313" key="3">
    <source>
        <dbReference type="Proteomes" id="UP000886740"/>
    </source>
</evidence>
<accession>A0A9D2BGE7</accession>
<keyword evidence="1" id="KW-1133">Transmembrane helix</keyword>
<reference evidence="2" key="1">
    <citation type="journal article" date="2021" name="PeerJ">
        <title>Extensive microbial diversity within the chicken gut microbiome revealed by metagenomics and culture.</title>
        <authorList>
            <person name="Gilroy R."/>
            <person name="Ravi A."/>
            <person name="Getino M."/>
            <person name="Pursley I."/>
            <person name="Horton D.L."/>
            <person name="Alikhan N.F."/>
            <person name="Baker D."/>
            <person name="Gharbi K."/>
            <person name="Hall N."/>
            <person name="Watson M."/>
            <person name="Adriaenssens E.M."/>
            <person name="Foster-Nyarko E."/>
            <person name="Jarju S."/>
            <person name="Secka A."/>
            <person name="Antonio M."/>
            <person name="Oren A."/>
            <person name="Chaudhuri R.R."/>
            <person name="La Ragione R."/>
            <person name="Hildebrand F."/>
            <person name="Pallen M.J."/>
        </authorList>
    </citation>
    <scope>NUCLEOTIDE SEQUENCE</scope>
    <source>
        <strain evidence="2">ChiGjej6B6-14162</strain>
    </source>
</reference>
<protein>
    <submittedName>
        <fullName evidence="2">Uncharacterized protein</fullName>
    </submittedName>
</protein>
<comment type="caution">
    <text evidence="2">The sequence shown here is derived from an EMBL/GenBank/DDBJ whole genome shotgun (WGS) entry which is preliminary data.</text>
</comment>
<keyword evidence="1" id="KW-0472">Membrane</keyword>
<gene>
    <name evidence="2" type="ORF">H9977_05670</name>
</gene>
<evidence type="ECO:0000313" key="2">
    <source>
        <dbReference type="EMBL" id="HIX74502.1"/>
    </source>
</evidence>
<organism evidence="2 3">
    <name type="scientific">Candidatus Parabacteroides intestinipullorum</name>
    <dbReference type="NCBI Taxonomy" id="2838723"/>
    <lineage>
        <taxon>Bacteria</taxon>
        <taxon>Pseudomonadati</taxon>
        <taxon>Bacteroidota</taxon>
        <taxon>Bacteroidia</taxon>
        <taxon>Bacteroidales</taxon>
        <taxon>Tannerellaceae</taxon>
        <taxon>Parabacteroides</taxon>
    </lineage>
</organism>
<reference evidence="2" key="2">
    <citation type="submission" date="2021-04" db="EMBL/GenBank/DDBJ databases">
        <authorList>
            <person name="Gilroy R."/>
        </authorList>
    </citation>
    <scope>NUCLEOTIDE SEQUENCE</scope>
    <source>
        <strain evidence="2">ChiGjej6B6-14162</strain>
    </source>
</reference>
<dbReference type="Proteomes" id="UP000886740">
    <property type="component" value="Unassembled WGS sequence"/>
</dbReference>